<dbReference type="EMBL" id="JBBKAM010000002">
    <property type="protein sequence ID" value="MEJ8640847.1"/>
    <property type="molecule type" value="Genomic_DNA"/>
</dbReference>
<evidence type="ECO:0000313" key="1">
    <source>
        <dbReference type="EMBL" id="MEJ8640847.1"/>
    </source>
</evidence>
<comment type="caution">
    <text evidence="1">The sequence shown here is derived from an EMBL/GenBank/DDBJ whole genome shotgun (WGS) entry which is preliminary data.</text>
</comment>
<protein>
    <submittedName>
        <fullName evidence="1">Uncharacterized protein</fullName>
    </submittedName>
</protein>
<accession>A0ABU8TZ17</accession>
<proteinExistence type="predicted"/>
<gene>
    <name evidence="1" type="ORF">WKI68_04010</name>
</gene>
<dbReference type="Proteomes" id="UP001382904">
    <property type="component" value="Unassembled WGS sequence"/>
</dbReference>
<keyword evidence="2" id="KW-1185">Reference proteome</keyword>
<evidence type="ECO:0000313" key="2">
    <source>
        <dbReference type="Proteomes" id="UP001382904"/>
    </source>
</evidence>
<sequence length="131" mass="14674">MTLEEGQRVKLAADLRLTGSVVPAEDSPMPADADAGILYLASGTEGTVERVHEQHRQQSEEVREYERLRSLLDAFGHQMPTESRKQLEEKVGALEPAWTAYQEHRFSVTVRVRFDNGFILDGAHEDVVTPA</sequence>
<name>A0ABU8TZ17_9ACTN</name>
<reference evidence="1 2" key="1">
    <citation type="submission" date="2024-03" db="EMBL/GenBank/DDBJ databases">
        <title>Novel Streptomyces species of biotechnological and ecological value are a feature of Machair soil.</title>
        <authorList>
            <person name="Prole J.R."/>
            <person name="Goodfellow M."/>
            <person name="Allenby N."/>
            <person name="Ward A.C."/>
        </authorList>
    </citation>
    <scope>NUCLEOTIDE SEQUENCE [LARGE SCALE GENOMIC DNA]</scope>
    <source>
        <strain evidence="1 2">MS1.HAVA.3</strain>
    </source>
</reference>
<organism evidence="1 2">
    <name type="scientific">Streptomyces caledonius</name>
    <dbReference type="NCBI Taxonomy" id="3134107"/>
    <lineage>
        <taxon>Bacteria</taxon>
        <taxon>Bacillati</taxon>
        <taxon>Actinomycetota</taxon>
        <taxon>Actinomycetes</taxon>
        <taxon>Kitasatosporales</taxon>
        <taxon>Streptomycetaceae</taxon>
        <taxon>Streptomyces</taxon>
    </lineage>
</organism>